<keyword evidence="2" id="KW-1185">Reference proteome</keyword>
<evidence type="ECO:0000313" key="1">
    <source>
        <dbReference type="EMBL" id="CAL17052.1"/>
    </source>
</evidence>
<dbReference type="STRING" id="393595.ABO_1604"/>
<protein>
    <recommendedName>
        <fullName evidence="3">DUF2971 domain-containing protein</fullName>
    </recommendedName>
</protein>
<dbReference type="KEGG" id="abo:ABO_1604"/>
<dbReference type="AlphaFoldDB" id="Q0VP46"/>
<gene>
    <name evidence="1" type="ordered locus">ABO_1604</name>
</gene>
<accession>Q0VP46</accession>
<evidence type="ECO:0000313" key="2">
    <source>
        <dbReference type="Proteomes" id="UP000008871"/>
    </source>
</evidence>
<reference evidence="1 2" key="1">
    <citation type="journal article" date="2006" name="Nat. Biotechnol.">
        <title>Genome sequence of the ubiquitous hydrocarbon-degrading marine bacterium Alcanivorax borkumensis.</title>
        <authorList>
            <person name="Schneiker S."/>
            <person name="Martins dos Santos V.A.P."/>
            <person name="Bartels D."/>
            <person name="Bekel T."/>
            <person name="Brecht M."/>
            <person name="Buhrmester J."/>
            <person name="Chernikova T.N."/>
            <person name="Denaro R."/>
            <person name="Ferrer M."/>
            <person name="Gertler C."/>
            <person name="Goesmann A."/>
            <person name="Golyshina O.V."/>
            <person name="Kaminski F."/>
            <person name="Khachane A.N."/>
            <person name="Lang S."/>
            <person name="Linke B."/>
            <person name="McHardy A.C."/>
            <person name="Meyer F."/>
            <person name="Nechitaylo T."/>
            <person name="Puehler A."/>
            <person name="Regenhardt D."/>
            <person name="Rupp O."/>
            <person name="Sabirova J.S."/>
            <person name="Selbitschka W."/>
            <person name="Yakimov M.M."/>
            <person name="Timmis K.N."/>
            <person name="Vorhoelter F.-J."/>
            <person name="Weidner S."/>
            <person name="Kaiser O."/>
            <person name="Golyshin P.N."/>
        </authorList>
    </citation>
    <scope>NUCLEOTIDE SEQUENCE [LARGE SCALE GENOMIC DNA]</scope>
    <source>
        <strain evidence="2">ATCC 700651 / DSM 11573 / NCIMB 13689 / SK2</strain>
    </source>
</reference>
<dbReference type="eggNOG" id="ENOG5032S82">
    <property type="taxonomic scope" value="Bacteria"/>
</dbReference>
<name>Q0VP46_ALCBS</name>
<organism evidence="1 2">
    <name type="scientific">Alcanivorax borkumensis (strain ATCC 700651 / DSM 11573 / NCIMB 13689 / SK2)</name>
    <dbReference type="NCBI Taxonomy" id="393595"/>
    <lineage>
        <taxon>Bacteria</taxon>
        <taxon>Pseudomonadati</taxon>
        <taxon>Pseudomonadota</taxon>
        <taxon>Gammaproteobacteria</taxon>
        <taxon>Oceanospirillales</taxon>
        <taxon>Alcanivoracaceae</taxon>
        <taxon>Alcanivorax</taxon>
    </lineage>
</organism>
<dbReference type="EMBL" id="AM286690">
    <property type="protein sequence ID" value="CAL17052.1"/>
    <property type="molecule type" value="Genomic_DNA"/>
</dbReference>
<sequence length="315" mass="37200">MTHRLTTELRRLSFENHDSCVACGYLFKKGDTSHLGYGQNDEPLYVCDGCSDSLKETASRHYFTPRPYEIPDKETKLWRYMDFTKYVSLLSSKAIYFTRTDCFEDMFEGAKGIRKNKERWDYHYLEFFRSAIMNPPEGHVCELSEEEIEKDAQRLLKEMETGGEAHKKITFVNCWHESEYESEAMWRLYTSFLANAVAIRTSYKGLYESLGRDPSINIGRVQYIDLNKNYAGPNDAFWRKRKSFEHEREVRALLTEMKCKEEGRLIPCDLDLLIEDVFVSPHAPEWFIHLVNNINEKYSMKIKVNRSELIEEPFF</sequence>
<proteinExistence type="predicted"/>
<dbReference type="HOGENOM" id="CLU_073012_0_0_6"/>
<dbReference type="Proteomes" id="UP000008871">
    <property type="component" value="Chromosome"/>
</dbReference>
<evidence type="ECO:0008006" key="3">
    <source>
        <dbReference type="Google" id="ProtNLM"/>
    </source>
</evidence>